<proteinExistence type="inferred from homology"/>
<dbReference type="InterPro" id="IPR006439">
    <property type="entry name" value="HAD-SF_hydro_IA"/>
</dbReference>
<dbReference type="RefSeq" id="WP_144075513.1">
    <property type="nucleotide sequence ID" value="NZ_CP076128.1"/>
</dbReference>
<reference evidence="2 3" key="1">
    <citation type="submission" date="2021-05" db="EMBL/GenBank/DDBJ databases">
        <title>Comparative genomic studies on the polysaccharide-degrading batcterial strains of the Flammeovirga genus.</title>
        <authorList>
            <person name="Zewei F."/>
            <person name="Zheng Z."/>
            <person name="Yu L."/>
            <person name="Ruyue G."/>
            <person name="Yanhong M."/>
            <person name="Yuanyuan C."/>
            <person name="Jingyan G."/>
            <person name="Wenjun H."/>
        </authorList>
    </citation>
    <scope>NUCLEOTIDE SEQUENCE [LARGE SCALE GENOMIC DNA]</scope>
    <source>
        <strain evidence="2 3">YS10</strain>
    </source>
</reference>
<dbReference type="SFLD" id="SFLDS00003">
    <property type="entry name" value="Haloacid_Dehalogenase"/>
    <property type="match status" value="1"/>
</dbReference>
<evidence type="ECO:0000256" key="1">
    <source>
        <dbReference type="ARBA" id="ARBA00006171"/>
    </source>
</evidence>
<dbReference type="Gene3D" id="1.10.150.240">
    <property type="entry name" value="Putative phosphatase, domain 2"/>
    <property type="match status" value="1"/>
</dbReference>
<dbReference type="Gene3D" id="3.40.50.1000">
    <property type="entry name" value="HAD superfamily/HAD-like"/>
    <property type="match status" value="1"/>
</dbReference>
<dbReference type="Pfam" id="PF13419">
    <property type="entry name" value="HAD_2"/>
    <property type="match status" value="1"/>
</dbReference>
<dbReference type="PANTHER" id="PTHR43481:SF4">
    <property type="entry name" value="GLYCEROL-1-PHOSPHATE PHOSPHOHYDROLASE 1-RELATED"/>
    <property type="match status" value="1"/>
</dbReference>
<evidence type="ECO:0000313" key="3">
    <source>
        <dbReference type="Proteomes" id="UP000682802"/>
    </source>
</evidence>
<protein>
    <submittedName>
        <fullName evidence="2">Beta-phosphoglucomutase family hydrolase</fullName>
    </submittedName>
</protein>
<name>A0ABX8GXI7_9BACT</name>
<evidence type="ECO:0000313" key="2">
    <source>
        <dbReference type="EMBL" id="QWG08134.1"/>
    </source>
</evidence>
<organism evidence="2 3">
    <name type="scientific">Flammeovirga kamogawensis</name>
    <dbReference type="NCBI Taxonomy" id="373891"/>
    <lineage>
        <taxon>Bacteria</taxon>
        <taxon>Pseudomonadati</taxon>
        <taxon>Bacteroidota</taxon>
        <taxon>Cytophagia</taxon>
        <taxon>Cytophagales</taxon>
        <taxon>Flammeovirgaceae</taxon>
        <taxon>Flammeovirga</taxon>
    </lineage>
</organism>
<dbReference type="NCBIfam" id="TIGR02009">
    <property type="entry name" value="PGMB-YQAB-SF"/>
    <property type="match status" value="1"/>
</dbReference>
<dbReference type="SFLD" id="SFLDG01129">
    <property type="entry name" value="C1.5:_HAD__Beta-PGM__Phosphata"/>
    <property type="match status" value="1"/>
</dbReference>
<dbReference type="InterPro" id="IPR023214">
    <property type="entry name" value="HAD_sf"/>
</dbReference>
<dbReference type="InterPro" id="IPR010976">
    <property type="entry name" value="B-phosphoglucomutase_hydrolase"/>
</dbReference>
<dbReference type="SUPFAM" id="SSF56784">
    <property type="entry name" value="HAD-like"/>
    <property type="match status" value="1"/>
</dbReference>
<accession>A0ABX8GXI7</accession>
<dbReference type="NCBIfam" id="TIGR01509">
    <property type="entry name" value="HAD-SF-IA-v3"/>
    <property type="match status" value="1"/>
</dbReference>
<keyword evidence="3" id="KW-1185">Reference proteome</keyword>
<keyword evidence="2" id="KW-0378">Hydrolase</keyword>
<dbReference type="EMBL" id="CP076128">
    <property type="protein sequence ID" value="QWG08134.1"/>
    <property type="molecule type" value="Genomic_DNA"/>
</dbReference>
<dbReference type="InterPro" id="IPR041492">
    <property type="entry name" value="HAD_2"/>
</dbReference>
<dbReference type="GO" id="GO:0016787">
    <property type="term" value="F:hydrolase activity"/>
    <property type="evidence" value="ECO:0007669"/>
    <property type="project" value="UniProtKB-KW"/>
</dbReference>
<dbReference type="InterPro" id="IPR023198">
    <property type="entry name" value="PGP-like_dom2"/>
</dbReference>
<sequence length="196" mass="21395">MSNKKIEIPSSVKGLIFDMDGTLADTMPTHYLAWKATFAKVGYHFSEEEFYSLAGMSTERIVLKIAGENNLELDVQKMSDDKEQEYLNLTGAVKPIDLVFDVAKEYQGKLPMAIGTGNIKLLIDHTLEAIGAVGMFDALVGADDVSEPKPSPETFLKCADLIKVSPEDCIVFEDGQPGIDAAIAAGMKVVDVREYL</sequence>
<comment type="similarity">
    <text evidence="1">Belongs to the HAD-like hydrolase superfamily. CbbY/CbbZ/Gph/YieH family.</text>
</comment>
<dbReference type="Proteomes" id="UP000682802">
    <property type="component" value="Chromosome 1"/>
</dbReference>
<dbReference type="InterPro" id="IPR036412">
    <property type="entry name" value="HAD-like_sf"/>
</dbReference>
<dbReference type="CDD" id="cd07505">
    <property type="entry name" value="HAD_BPGM-like"/>
    <property type="match status" value="1"/>
</dbReference>
<dbReference type="SFLD" id="SFLDG01135">
    <property type="entry name" value="C1.5.6:_HAD__Beta-PGM__Phospha"/>
    <property type="match status" value="1"/>
</dbReference>
<dbReference type="InterPro" id="IPR051806">
    <property type="entry name" value="HAD-like_SPP"/>
</dbReference>
<gene>
    <name evidence="2" type="ORF">KM029_04130</name>
</gene>
<dbReference type="PANTHER" id="PTHR43481">
    <property type="entry name" value="FRUCTOSE-1-PHOSPHATE PHOSPHATASE"/>
    <property type="match status" value="1"/>
</dbReference>